<geneLocation type="plasmid" evidence="1">
    <name>pC21-F2</name>
</geneLocation>
<accession>A0A7D7PBR9</accession>
<name>A0A7D7PBR9_ECOLX</name>
<sequence length="45" mass="4373">MSGNIGANPGGAVFSALAGGSLFSTNTESAVVTGNVRVSNGDFLQ</sequence>
<proteinExistence type="predicted"/>
<keyword evidence="1" id="KW-0614">Plasmid</keyword>
<protein>
    <submittedName>
        <fullName evidence="1">Uncharacterized protein</fullName>
    </submittedName>
</protein>
<reference evidence="1" key="1">
    <citation type="submission" date="2020-06" db="EMBL/GenBank/DDBJ databases">
        <title>Is1294 reorganizes plasmids in a multidrug-resistant Escherichia coli strain by replicative transposition.</title>
        <authorList>
            <person name="Pan Y."/>
            <person name="He D."/>
        </authorList>
    </citation>
    <scope>NUCLEOTIDE SEQUENCE</scope>
    <source>
        <strain evidence="1">TC21-F2</strain>
        <plasmid evidence="1">pC21-F2</plasmid>
    </source>
</reference>
<evidence type="ECO:0000313" key="1">
    <source>
        <dbReference type="EMBL" id="QMS43651.1"/>
    </source>
</evidence>
<dbReference type="AlphaFoldDB" id="A0A7D7PBR9"/>
<organism evidence="1">
    <name type="scientific">Escherichia coli</name>
    <dbReference type="NCBI Taxonomy" id="562"/>
    <lineage>
        <taxon>Bacteria</taxon>
        <taxon>Pseudomonadati</taxon>
        <taxon>Pseudomonadota</taxon>
        <taxon>Gammaproteobacteria</taxon>
        <taxon>Enterobacterales</taxon>
        <taxon>Enterobacteriaceae</taxon>
        <taxon>Escherichia</taxon>
    </lineage>
</organism>
<dbReference type="EMBL" id="MT554517">
    <property type="protein sequence ID" value="QMS43651.1"/>
    <property type="molecule type" value="Genomic_DNA"/>
</dbReference>